<dbReference type="InterPro" id="IPR052337">
    <property type="entry name" value="SAT4-like"/>
</dbReference>
<dbReference type="OrthoDB" id="3934549at2759"/>
<dbReference type="STRING" id="671987.R0JYR4"/>
<keyword evidence="3 6" id="KW-1133">Transmembrane helix</keyword>
<evidence type="ECO:0000256" key="5">
    <source>
        <dbReference type="ARBA" id="ARBA00038359"/>
    </source>
</evidence>
<gene>
    <name evidence="8" type="ORF">SETTUDRAFT_173348</name>
</gene>
<feature type="domain" description="Rhodopsin" evidence="7">
    <location>
        <begin position="1"/>
        <end position="139"/>
    </location>
</feature>
<name>R0JYR4_EXST2</name>
<evidence type="ECO:0000256" key="3">
    <source>
        <dbReference type="ARBA" id="ARBA00022989"/>
    </source>
</evidence>
<feature type="transmembrane region" description="Helical" evidence="6">
    <location>
        <begin position="76"/>
        <end position="101"/>
    </location>
</feature>
<evidence type="ECO:0000259" key="7">
    <source>
        <dbReference type="Pfam" id="PF20684"/>
    </source>
</evidence>
<evidence type="ECO:0000313" key="9">
    <source>
        <dbReference type="Proteomes" id="UP000016935"/>
    </source>
</evidence>
<evidence type="ECO:0000256" key="6">
    <source>
        <dbReference type="SAM" id="Phobius"/>
    </source>
</evidence>
<keyword evidence="2 6" id="KW-0812">Transmembrane</keyword>
<dbReference type="HOGENOM" id="CLU_1220341_0_0_1"/>
<dbReference type="RefSeq" id="XP_008029687.1">
    <property type="nucleotide sequence ID" value="XM_008031496.1"/>
</dbReference>
<evidence type="ECO:0000256" key="4">
    <source>
        <dbReference type="ARBA" id="ARBA00023136"/>
    </source>
</evidence>
<keyword evidence="4 6" id="KW-0472">Membrane</keyword>
<evidence type="ECO:0000256" key="2">
    <source>
        <dbReference type="ARBA" id="ARBA00022692"/>
    </source>
</evidence>
<proteinExistence type="inferred from homology"/>
<dbReference type="EMBL" id="KB908844">
    <property type="protein sequence ID" value="EOA82594.1"/>
    <property type="molecule type" value="Genomic_DNA"/>
</dbReference>
<dbReference type="Pfam" id="PF20684">
    <property type="entry name" value="Fung_rhodopsin"/>
    <property type="match status" value="1"/>
</dbReference>
<organism evidence="8 9">
    <name type="scientific">Exserohilum turcicum (strain 28A)</name>
    <name type="common">Northern leaf blight fungus</name>
    <name type="synonym">Setosphaeria turcica</name>
    <dbReference type="NCBI Taxonomy" id="671987"/>
    <lineage>
        <taxon>Eukaryota</taxon>
        <taxon>Fungi</taxon>
        <taxon>Dikarya</taxon>
        <taxon>Ascomycota</taxon>
        <taxon>Pezizomycotina</taxon>
        <taxon>Dothideomycetes</taxon>
        <taxon>Pleosporomycetidae</taxon>
        <taxon>Pleosporales</taxon>
        <taxon>Pleosporineae</taxon>
        <taxon>Pleosporaceae</taxon>
        <taxon>Exserohilum</taxon>
    </lineage>
</organism>
<feature type="transmembrane region" description="Helical" evidence="6">
    <location>
        <begin position="43"/>
        <end position="64"/>
    </location>
</feature>
<dbReference type="eggNOG" id="ENOG502SHPH">
    <property type="taxonomic scope" value="Eukaryota"/>
</dbReference>
<protein>
    <recommendedName>
        <fullName evidence="7">Rhodopsin domain-containing protein</fullName>
    </recommendedName>
</protein>
<sequence>MVIASVFMCYPVGDAWSFKVFVAGLQGKHAHCYNPGPFWLFNAGFNLVTDVIIWTLPMVLFLNLQVMPLRQRLELVGIFSVGIFAIVASAIRLSTIIAWLSGFEKQAQNTANVLLWSQVEQHAGLIAGSIPFLRPLFRKALGRVRNREQPASMPSPEARLVNEWRPAAVPDMPRNLIIPSPRSTLDLDGREFRRPEWVLEPIERVSSVSTWHSEIWDGTQLRKGLPD</sequence>
<comment type="subcellular location">
    <subcellularLocation>
        <location evidence="1">Membrane</location>
        <topology evidence="1">Multi-pass membrane protein</topology>
    </subcellularLocation>
</comment>
<dbReference type="GeneID" id="19401242"/>
<dbReference type="AlphaFoldDB" id="R0JYR4"/>
<dbReference type="Proteomes" id="UP000016935">
    <property type="component" value="Unassembled WGS sequence"/>
</dbReference>
<dbReference type="PANTHER" id="PTHR33048:SF124">
    <property type="entry name" value="INTEGRAL MEMBRANE PROTEIN"/>
    <property type="match status" value="1"/>
</dbReference>
<evidence type="ECO:0000256" key="1">
    <source>
        <dbReference type="ARBA" id="ARBA00004141"/>
    </source>
</evidence>
<evidence type="ECO:0000313" key="8">
    <source>
        <dbReference type="EMBL" id="EOA82594.1"/>
    </source>
</evidence>
<accession>R0JYR4</accession>
<keyword evidence="9" id="KW-1185">Reference proteome</keyword>
<dbReference type="GO" id="GO:0016020">
    <property type="term" value="C:membrane"/>
    <property type="evidence" value="ECO:0007669"/>
    <property type="project" value="UniProtKB-SubCell"/>
</dbReference>
<reference evidence="8 9" key="2">
    <citation type="journal article" date="2013" name="PLoS Genet.">
        <title>Comparative genome structure, secondary metabolite, and effector coding capacity across Cochliobolus pathogens.</title>
        <authorList>
            <person name="Condon B.J."/>
            <person name="Leng Y."/>
            <person name="Wu D."/>
            <person name="Bushley K.E."/>
            <person name="Ohm R.A."/>
            <person name="Otillar R."/>
            <person name="Martin J."/>
            <person name="Schackwitz W."/>
            <person name="Grimwood J."/>
            <person name="MohdZainudin N."/>
            <person name="Xue C."/>
            <person name="Wang R."/>
            <person name="Manning V.A."/>
            <person name="Dhillon B."/>
            <person name="Tu Z.J."/>
            <person name="Steffenson B.J."/>
            <person name="Salamov A."/>
            <person name="Sun H."/>
            <person name="Lowry S."/>
            <person name="LaButti K."/>
            <person name="Han J."/>
            <person name="Copeland A."/>
            <person name="Lindquist E."/>
            <person name="Barry K."/>
            <person name="Schmutz J."/>
            <person name="Baker S.E."/>
            <person name="Ciuffetti L.M."/>
            <person name="Grigoriev I.V."/>
            <person name="Zhong S."/>
            <person name="Turgeon B.G."/>
        </authorList>
    </citation>
    <scope>NUCLEOTIDE SEQUENCE [LARGE SCALE GENOMIC DNA]</scope>
    <source>
        <strain evidence="9">28A</strain>
    </source>
</reference>
<reference evidence="8 9" key="1">
    <citation type="journal article" date="2012" name="PLoS Pathog.">
        <title>Diverse lifestyles and strategies of plant pathogenesis encoded in the genomes of eighteen Dothideomycetes fungi.</title>
        <authorList>
            <person name="Ohm R.A."/>
            <person name="Feau N."/>
            <person name="Henrissat B."/>
            <person name="Schoch C.L."/>
            <person name="Horwitz B.A."/>
            <person name="Barry K.W."/>
            <person name="Condon B.J."/>
            <person name="Copeland A.C."/>
            <person name="Dhillon B."/>
            <person name="Glaser F."/>
            <person name="Hesse C.N."/>
            <person name="Kosti I."/>
            <person name="LaButti K."/>
            <person name="Lindquist E.A."/>
            <person name="Lucas S."/>
            <person name="Salamov A.A."/>
            <person name="Bradshaw R.E."/>
            <person name="Ciuffetti L."/>
            <person name="Hamelin R.C."/>
            <person name="Kema G.H.J."/>
            <person name="Lawrence C."/>
            <person name="Scott J.A."/>
            <person name="Spatafora J.W."/>
            <person name="Turgeon B.G."/>
            <person name="de Wit P.J.G.M."/>
            <person name="Zhong S."/>
            <person name="Goodwin S.B."/>
            <person name="Grigoriev I.V."/>
        </authorList>
    </citation>
    <scope>NUCLEOTIDE SEQUENCE [LARGE SCALE GENOMIC DNA]</scope>
    <source>
        <strain evidence="9">28A</strain>
    </source>
</reference>
<dbReference type="PANTHER" id="PTHR33048">
    <property type="entry name" value="PTH11-LIKE INTEGRAL MEMBRANE PROTEIN (AFU_ORTHOLOGUE AFUA_5G11245)"/>
    <property type="match status" value="1"/>
</dbReference>
<dbReference type="InterPro" id="IPR049326">
    <property type="entry name" value="Rhodopsin_dom_fungi"/>
</dbReference>
<comment type="similarity">
    <text evidence="5">Belongs to the SAT4 family.</text>
</comment>